<organism evidence="1 2">
    <name type="scientific">Streptomyces coffeae</name>
    <dbReference type="NCBI Taxonomy" id="621382"/>
    <lineage>
        <taxon>Bacteria</taxon>
        <taxon>Bacillati</taxon>
        <taxon>Actinomycetota</taxon>
        <taxon>Actinomycetes</taxon>
        <taxon>Kitasatosporales</taxon>
        <taxon>Streptomycetaceae</taxon>
        <taxon>Streptomyces</taxon>
    </lineage>
</organism>
<dbReference type="PROSITE" id="PS51257">
    <property type="entry name" value="PROKAR_LIPOPROTEIN"/>
    <property type="match status" value="1"/>
</dbReference>
<accession>A0ABS1NLD7</accession>
<dbReference type="RefSeq" id="WP_201879947.1">
    <property type="nucleotide sequence ID" value="NZ_JAERRF010000023.1"/>
</dbReference>
<keyword evidence="2" id="KW-1185">Reference proteome</keyword>
<protein>
    <recommendedName>
        <fullName evidence="3">DUF3558 domain-containing protein</fullName>
    </recommendedName>
</protein>
<dbReference type="EMBL" id="JAERRF010000023">
    <property type="protein sequence ID" value="MBL1100922.1"/>
    <property type="molecule type" value="Genomic_DNA"/>
</dbReference>
<evidence type="ECO:0000313" key="1">
    <source>
        <dbReference type="EMBL" id="MBL1100922.1"/>
    </source>
</evidence>
<dbReference type="Proteomes" id="UP000634229">
    <property type="component" value="Unassembled WGS sequence"/>
</dbReference>
<proteinExistence type="predicted"/>
<name>A0ABS1NLD7_9ACTN</name>
<comment type="caution">
    <text evidence="1">The sequence shown here is derived from an EMBL/GenBank/DDBJ whole genome shotgun (WGS) entry which is preliminary data.</text>
</comment>
<evidence type="ECO:0008006" key="3">
    <source>
        <dbReference type="Google" id="ProtNLM"/>
    </source>
</evidence>
<sequence>MNRTSASLVIVALAVTAVGCGDDGRGYAVPEKICDTKVDPDLLAPLLSDGEKIHQRDVPREHGATCDVSVQGGDGGGVYITRDAVTEGVDPLEVKKDTLIGYGNAKKVDIGDDARLGDKGALVTTSCAPKGKDTTFALEVSLSSPTPKDVSERRKALERFLRSYLPTAAKAQGCRS</sequence>
<gene>
    <name evidence="1" type="ORF">JK363_30495</name>
</gene>
<evidence type="ECO:0000313" key="2">
    <source>
        <dbReference type="Proteomes" id="UP000634229"/>
    </source>
</evidence>
<reference evidence="1 2" key="1">
    <citation type="submission" date="2021-01" db="EMBL/GenBank/DDBJ databases">
        <title>WGS of actinomycetes isolated from Thailand.</title>
        <authorList>
            <person name="Thawai C."/>
        </authorList>
    </citation>
    <scope>NUCLEOTIDE SEQUENCE [LARGE SCALE GENOMIC DNA]</scope>
    <source>
        <strain evidence="1 2">CA1R205</strain>
    </source>
</reference>